<feature type="region of interest" description="Disordered" evidence="13">
    <location>
        <begin position="1"/>
        <end position="22"/>
    </location>
</feature>
<keyword evidence="9" id="KW-0238">DNA-binding</keyword>
<keyword evidence="8" id="KW-0805">Transcription regulation</keyword>
<feature type="compositionally biased region" description="Basic and acidic residues" evidence="13">
    <location>
        <begin position="173"/>
        <end position="185"/>
    </location>
</feature>
<comment type="similarity">
    <text evidence="2">Belongs to the Fur family.</text>
</comment>
<reference evidence="14 15" key="1">
    <citation type="submission" date="2018-04" db="EMBL/GenBank/DDBJ databases">
        <title>Genomic Encyclopedia of Type Strains, Phase IV (KMG-IV): sequencing the most valuable type-strain genomes for metagenomic binning, comparative biology and taxonomic classification.</title>
        <authorList>
            <person name="Goeker M."/>
        </authorList>
    </citation>
    <scope>NUCLEOTIDE SEQUENCE [LARGE SCALE GENOMIC DNA]</scope>
    <source>
        <strain evidence="14 15">DSM 45771</strain>
    </source>
</reference>
<evidence type="ECO:0000256" key="2">
    <source>
        <dbReference type="ARBA" id="ARBA00007957"/>
    </source>
</evidence>
<evidence type="ECO:0000256" key="12">
    <source>
        <dbReference type="PIRSR" id="PIRSR602481-2"/>
    </source>
</evidence>
<dbReference type="Gene3D" id="3.30.1490.190">
    <property type="match status" value="1"/>
</dbReference>
<feature type="region of interest" description="Disordered" evidence="13">
    <location>
        <begin position="166"/>
        <end position="185"/>
    </location>
</feature>
<dbReference type="InterPro" id="IPR036390">
    <property type="entry name" value="WH_DNA-bd_sf"/>
</dbReference>
<feature type="binding site" evidence="11">
    <location>
        <position position="155"/>
    </location>
    <ligand>
        <name>Zn(2+)</name>
        <dbReference type="ChEBI" id="CHEBI:29105"/>
    </ligand>
</feature>
<keyword evidence="15" id="KW-1185">Reference proteome</keyword>
<evidence type="ECO:0000256" key="8">
    <source>
        <dbReference type="ARBA" id="ARBA00023015"/>
    </source>
</evidence>
<dbReference type="GO" id="GO:0000976">
    <property type="term" value="F:transcription cis-regulatory region binding"/>
    <property type="evidence" value="ECO:0007669"/>
    <property type="project" value="TreeGrafter"/>
</dbReference>
<dbReference type="GO" id="GO:0003700">
    <property type="term" value="F:DNA-binding transcription factor activity"/>
    <property type="evidence" value="ECO:0007669"/>
    <property type="project" value="InterPro"/>
</dbReference>
<organism evidence="14 15">
    <name type="scientific">Actinomycetospora cinnamomea</name>
    <dbReference type="NCBI Taxonomy" id="663609"/>
    <lineage>
        <taxon>Bacteria</taxon>
        <taxon>Bacillati</taxon>
        <taxon>Actinomycetota</taxon>
        <taxon>Actinomycetes</taxon>
        <taxon>Pseudonocardiales</taxon>
        <taxon>Pseudonocardiaceae</taxon>
        <taxon>Actinomycetospora</taxon>
    </lineage>
</organism>
<keyword evidence="3" id="KW-0963">Cytoplasm</keyword>
<evidence type="ECO:0000256" key="7">
    <source>
        <dbReference type="ARBA" id="ARBA00023004"/>
    </source>
</evidence>
<gene>
    <name evidence="14" type="ORF">C8D89_10679</name>
</gene>
<evidence type="ECO:0000256" key="13">
    <source>
        <dbReference type="SAM" id="MobiDB-lite"/>
    </source>
</evidence>
<dbReference type="GO" id="GO:0005737">
    <property type="term" value="C:cytoplasm"/>
    <property type="evidence" value="ECO:0007669"/>
    <property type="project" value="UniProtKB-SubCell"/>
</dbReference>
<dbReference type="GO" id="GO:1900376">
    <property type="term" value="P:regulation of secondary metabolite biosynthetic process"/>
    <property type="evidence" value="ECO:0007669"/>
    <property type="project" value="TreeGrafter"/>
</dbReference>
<dbReference type="RefSeq" id="WP_116708619.1">
    <property type="nucleotide sequence ID" value="NZ_QEKW01000006.1"/>
</dbReference>
<evidence type="ECO:0000256" key="10">
    <source>
        <dbReference type="ARBA" id="ARBA00023163"/>
    </source>
</evidence>
<feature type="binding site" evidence="11">
    <location>
        <position position="152"/>
    </location>
    <ligand>
        <name>Zn(2+)</name>
        <dbReference type="ChEBI" id="CHEBI:29105"/>
    </ligand>
</feature>
<feature type="binding site" evidence="11">
    <location>
        <position position="115"/>
    </location>
    <ligand>
        <name>Zn(2+)</name>
        <dbReference type="ChEBI" id="CHEBI:29105"/>
    </ligand>
</feature>
<evidence type="ECO:0000256" key="4">
    <source>
        <dbReference type="ARBA" id="ARBA00022491"/>
    </source>
</evidence>
<sequence>MTPRTGTEDGHVPVPADPRHHVADPRARLRAAGLRVTAPRQAVLGVLGEHPHSTAEAVASAVRSRLGSVSTQAVYDVLAACVDAGLVRRIEPAGSAARYETRTGDNHHHVVCRSCGATADVDCVVGEPPCLTPSDAGGFVVDEAEVVFWGTCPSCHAARVGLAGPTTARRPVTQHESHHHEERRT</sequence>
<dbReference type="CDD" id="cd07153">
    <property type="entry name" value="Fur_like"/>
    <property type="match status" value="1"/>
</dbReference>
<keyword evidence="6 11" id="KW-0862">Zinc</keyword>
<evidence type="ECO:0000256" key="6">
    <source>
        <dbReference type="ARBA" id="ARBA00022833"/>
    </source>
</evidence>
<evidence type="ECO:0000256" key="1">
    <source>
        <dbReference type="ARBA" id="ARBA00004496"/>
    </source>
</evidence>
<keyword evidence="4" id="KW-0678">Repressor</keyword>
<dbReference type="InterPro" id="IPR002481">
    <property type="entry name" value="FUR"/>
</dbReference>
<feature type="binding site" evidence="12">
    <location>
        <position position="127"/>
    </location>
    <ligand>
        <name>Fe cation</name>
        <dbReference type="ChEBI" id="CHEBI:24875"/>
    </ligand>
</feature>
<dbReference type="Gene3D" id="1.10.10.10">
    <property type="entry name" value="Winged helix-like DNA-binding domain superfamily/Winged helix DNA-binding domain"/>
    <property type="match status" value="1"/>
</dbReference>
<dbReference type="PANTHER" id="PTHR33202">
    <property type="entry name" value="ZINC UPTAKE REGULATION PROTEIN"/>
    <property type="match status" value="1"/>
</dbReference>
<keyword evidence="5 11" id="KW-0479">Metal-binding</keyword>
<dbReference type="EMBL" id="QEKW01000006">
    <property type="protein sequence ID" value="PVZ09422.1"/>
    <property type="molecule type" value="Genomic_DNA"/>
</dbReference>
<evidence type="ECO:0000256" key="3">
    <source>
        <dbReference type="ARBA" id="ARBA00022490"/>
    </source>
</evidence>
<dbReference type="PANTHER" id="PTHR33202:SF18">
    <property type="entry name" value="TRANSCRIPTIONAL REGULATOR FURA"/>
    <property type="match status" value="1"/>
</dbReference>
<dbReference type="Proteomes" id="UP000245639">
    <property type="component" value="Unassembled WGS sequence"/>
</dbReference>
<dbReference type="OrthoDB" id="5242893at2"/>
<keyword evidence="7 12" id="KW-0408">Iron</keyword>
<protein>
    <submittedName>
        <fullName evidence="14">Fur family ferric uptake transcriptional regulator</fullName>
    </submittedName>
</protein>
<name>A0A2U1FB64_9PSEU</name>
<evidence type="ECO:0000256" key="11">
    <source>
        <dbReference type="PIRSR" id="PIRSR602481-1"/>
    </source>
</evidence>
<dbReference type="InterPro" id="IPR036388">
    <property type="entry name" value="WH-like_DNA-bd_sf"/>
</dbReference>
<evidence type="ECO:0000256" key="9">
    <source>
        <dbReference type="ARBA" id="ARBA00023125"/>
    </source>
</evidence>
<dbReference type="GO" id="GO:0045892">
    <property type="term" value="P:negative regulation of DNA-templated transcription"/>
    <property type="evidence" value="ECO:0007669"/>
    <property type="project" value="TreeGrafter"/>
</dbReference>
<dbReference type="AlphaFoldDB" id="A0A2U1FB64"/>
<evidence type="ECO:0000313" key="15">
    <source>
        <dbReference type="Proteomes" id="UP000245639"/>
    </source>
</evidence>
<dbReference type="InterPro" id="IPR043135">
    <property type="entry name" value="Fur_C"/>
</dbReference>
<evidence type="ECO:0000256" key="5">
    <source>
        <dbReference type="ARBA" id="ARBA00022723"/>
    </source>
</evidence>
<dbReference type="Pfam" id="PF01475">
    <property type="entry name" value="FUR"/>
    <property type="match status" value="1"/>
</dbReference>
<accession>A0A2U1FB64</accession>
<dbReference type="GO" id="GO:0008270">
    <property type="term" value="F:zinc ion binding"/>
    <property type="evidence" value="ECO:0007669"/>
    <property type="project" value="TreeGrafter"/>
</dbReference>
<comment type="cofactor">
    <cofactor evidence="12">
        <name>Mn(2+)</name>
        <dbReference type="ChEBI" id="CHEBI:29035"/>
    </cofactor>
    <cofactor evidence="12">
        <name>Fe(2+)</name>
        <dbReference type="ChEBI" id="CHEBI:29033"/>
    </cofactor>
    <text evidence="12">Binds 1 Mn(2+) or Fe(2+) ion per subunit.</text>
</comment>
<keyword evidence="10" id="KW-0804">Transcription</keyword>
<comment type="caution">
    <text evidence="14">The sequence shown here is derived from an EMBL/GenBank/DDBJ whole genome shotgun (WGS) entry which is preliminary data.</text>
</comment>
<evidence type="ECO:0000313" key="14">
    <source>
        <dbReference type="EMBL" id="PVZ09422.1"/>
    </source>
</evidence>
<comment type="cofactor">
    <cofactor evidence="11">
        <name>Zn(2+)</name>
        <dbReference type="ChEBI" id="CHEBI:29105"/>
    </cofactor>
    <text evidence="11">Binds 1 zinc ion per subunit.</text>
</comment>
<proteinExistence type="inferred from homology"/>
<dbReference type="SUPFAM" id="SSF46785">
    <property type="entry name" value="Winged helix' DNA-binding domain"/>
    <property type="match status" value="1"/>
</dbReference>
<feature type="binding site" evidence="11">
    <location>
        <position position="112"/>
    </location>
    <ligand>
        <name>Zn(2+)</name>
        <dbReference type="ChEBI" id="CHEBI:29105"/>
    </ligand>
</feature>
<comment type="subcellular location">
    <subcellularLocation>
        <location evidence="1">Cytoplasm</location>
    </subcellularLocation>
</comment>